<dbReference type="EMBL" id="CP025197">
    <property type="protein sequence ID" value="AUG59041.1"/>
    <property type="molecule type" value="Genomic_DNA"/>
</dbReference>
<sequence>MNVVGFIGPSGTGKSHRAVWVAKERGIDFIIDDGLLIRGTQIIAGTSAKKEKTKVGSIKRALFTDDEHAKEVKAALEQYKPKSLLILGTSDGMVEKIAQRLGYSVNEKVYIHEIATEFEIKQALTTRKEQGKHVIPVPTFEIKKDFSGYFLDPLQIFRRKGKGSFQLVGEKSVVRPTFSYMGNYTISDYTIYQIVEYVTSSIEGVNKISRFRAENHSDGIYIEMDLVLVYGYKIRPLLREVQKRVIDEVEKLTAINIKRLNLLAKSLVVDTKKQEAKKQEAKRQELKKQEAKRQELKNQEAKRQELKNQEAEKQELQKQEPKKKELNKKQKSKKQRSQK</sequence>
<feature type="compositionally biased region" description="Basic and acidic residues" evidence="2">
    <location>
        <begin position="278"/>
        <end position="328"/>
    </location>
</feature>
<organism evidence="3 4">
    <name type="scientific">Acetivibrio saccincola</name>
    <dbReference type="NCBI Taxonomy" id="1677857"/>
    <lineage>
        <taxon>Bacteria</taxon>
        <taxon>Bacillati</taxon>
        <taxon>Bacillota</taxon>
        <taxon>Clostridia</taxon>
        <taxon>Eubacteriales</taxon>
        <taxon>Oscillospiraceae</taxon>
        <taxon>Acetivibrio</taxon>
    </lineage>
</organism>
<dbReference type="InterPro" id="IPR005531">
    <property type="entry name" value="Asp23"/>
</dbReference>
<proteinExistence type="inferred from homology"/>
<evidence type="ECO:0000256" key="1">
    <source>
        <dbReference type="ARBA" id="ARBA00005721"/>
    </source>
</evidence>
<protein>
    <recommendedName>
        <fullName evidence="5">Asp23/Gls24 family envelope stress response protein</fullName>
    </recommendedName>
</protein>
<dbReference type="KEGG" id="hsc:HVS_16010"/>
<reference evidence="3 4" key="1">
    <citation type="submission" date="2017-12" db="EMBL/GenBank/DDBJ databases">
        <title>Complete genome sequence of Herbivorax saccincola GGR1, a novel Cellulosome-producing hydrolytic bacterium in a thermophilic biogas plant, established by Illumina and Nanopore MinION sequencing.</title>
        <authorList>
            <person name="Pechtl A."/>
            <person name="Ruckert C."/>
            <person name="Koeck D.E."/>
            <person name="Maus I."/>
            <person name="Winkler A."/>
            <person name="Kalinowski J."/>
            <person name="Puhler A."/>
            <person name="Schwarz W.W."/>
            <person name="Zverlov V.V."/>
            <person name="Schluter A."/>
            <person name="Liebl W."/>
        </authorList>
    </citation>
    <scope>NUCLEOTIDE SEQUENCE [LARGE SCALE GENOMIC DNA]</scope>
    <source>
        <strain evidence="4">SR1</strain>
    </source>
</reference>
<dbReference type="SUPFAM" id="SSF52540">
    <property type="entry name" value="P-loop containing nucleoside triphosphate hydrolases"/>
    <property type="match status" value="1"/>
</dbReference>
<dbReference type="Proteomes" id="UP000233534">
    <property type="component" value="Chromosome"/>
</dbReference>
<dbReference type="AlphaFoldDB" id="A0A2K9EQW8"/>
<evidence type="ECO:0000313" key="4">
    <source>
        <dbReference type="Proteomes" id="UP000233534"/>
    </source>
</evidence>
<evidence type="ECO:0000313" key="3">
    <source>
        <dbReference type="EMBL" id="AUG59041.1"/>
    </source>
</evidence>
<evidence type="ECO:0008006" key="5">
    <source>
        <dbReference type="Google" id="ProtNLM"/>
    </source>
</evidence>
<feature type="compositionally biased region" description="Basic residues" evidence="2">
    <location>
        <begin position="329"/>
        <end position="339"/>
    </location>
</feature>
<accession>A0A2K9EQW8</accession>
<keyword evidence="4" id="KW-1185">Reference proteome</keyword>
<feature type="region of interest" description="Disordered" evidence="2">
    <location>
        <begin position="278"/>
        <end position="339"/>
    </location>
</feature>
<name>A0A2K9EQW8_9FIRM</name>
<comment type="similarity">
    <text evidence="1">Belongs to the asp23 family.</text>
</comment>
<dbReference type="InterPro" id="IPR027417">
    <property type="entry name" value="P-loop_NTPase"/>
</dbReference>
<gene>
    <name evidence="3" type="ORF">HVS_16010</name>
</gene>
<evidence type="ECO:0000256" key="2">
    <source>
        <dbReference type="SAM" id="MobiDB-lite"/>
    </source>
</evidence>
<dbReference type="Pfam" id="PF03780">
    <property type="entry name" value="Asp23"/>
    <property type="match status" value="1"/>
</dbReference>